<dbReference type="GO" id="GO:0008422">
    <property type="term" value="F:beta-glucosidase activity"/>
    <property type="evidence" value="ECO:0007669"/>
    <property type="project" value="UniProtKB-EC"/>
</dbReference>
<organism evidence="5 6">
    <name type="scientific">Spirochaeta isovalerica</name>
    <dbReference type="NCBI Taxonomy" id="150"/>
    <lineage>
        <taxon>Bacteria</taxon>
        <taxon>Pseudomonadati</taxon>
        <taxon>Spirochaetota</taxon>
        <taxon>Spirochaetia</taxon>
        <taxon>Spirochaetales</taxon>
        <taxon>Spirochaetaceae</taxon>
        <taxon>Spirochaeta</taxon>
    </lineage>
</organism>
<evidence type="ECO:0000256" key="2">
    <source>
        <dbReference type="ARBA" id="ARBA00022729"/>
    </source>
</evidence>
<evidence type="ECO:0000256" key="1">
    <source>
        <dbReference type="ARBA" id="ARBA00005336"/>
    </source>
</evidence>
<dbReference type="PRINTS" id="PR00133">
    <property type="entry name" value="GLHYDRLASE3"/>
</dbReference>
<name>A0A841RBZ2_9SPIO</name>
<evidence type="ECO:0000313" key="5">
    <source>
        <dbReference type="EMBL" id="MBB6479922.1"/>
    </source>
</evidence>
<dbReference type="Pfam" id="PF14310">
    <property type="entry name" value="Fn3-like"/>
    <property type="match status" value="1"/>
</dbReference>
<dbReference type="SUPFAM" id="SSF51445">
    <property type="entry name" value="(Trans)glycosidases"/>
    <property type="match status" value="1"/>
</dbReference>
<evidence type="ECO:0000256" key="3">
    <source>
        <dbReference type="ARBA" id="ARBA00022801"/>
    </source>
</evidence>
<dbReference type="Gene3D" id="2.60.40.10">
    <property type="entry name" value="Immunoglobulins"/>
    <property type="match status" value="1"/>
</dbReference>
<dbReference type="InterPro" id="IPR017853">
    <property type="entry name" value="GH"/>
</dbReference>
<dbReference type="SUPFAM" id="SSF52279">
    <property type="entry name" value="Beta-D-glucan exohydrolase, C-terminal domain"/>
    <property type="match status" value="1"/>
</dbReference>
<dbReference type="InterPro" id="IPR002772">
    <property type="entry name" value="Glyco_hydro_3_C"/>
</dbReference>
<dbReference type="InterPro" id="IPR026891">
    <property type="entry name" value="Fn3-like"/>
</dbReference>
<dbReference type="GO" id="GO:0046556">
    <property type="term" value="F:alpha-L-arabinofuranosidase activity"/>
    <property type="evidence" value="ECO:0007669"/>
    <property type="project" value="TreeGrafter"/>
</dbReference>
<dbReference type="EMBL" id="JACHGJ010000002">
    <property type="protein sequence ID" value="MBB6479922.1"/>
    <property type="molecule type" value="Genomic_DNA"/>
</dbReference>
<dbReference type="RefSeq" id="WP_184745587.1">
    <property type="nucleotide sequence ID" value="NZ_JACHGJ010000002.1"/>
</dbReference>
<dbReference type="Pfam" id="PF00933">
    <property type="entry name" value="Glyco_hydro_3"/>
    <property type="match status" value="1"/>
</dbReference>
<dbReference type="PANTHER" id="PTHR42721">
    <property type="entry name" value="SUGAR HYDROLASE-RELATED"/>
    <property type="match status" value="1"/>
</dbReference>
<evidence type="ECO:0000313" key="6">
    <source>
        <dbReference type="Proteomes" id="UP000587760"/>
    </source>
</evidence>
<keyword evidence="3 5" id="KW-0378">Hydrolase</keyword>
<keyword evidence="2" id="KW-0732">Signal</keyword>
<dbReference type="Pfam" id="PF01915">
    <property type="entry name" value="Glyco_hydro_3_C"/>
    <property type="match status" value="1"/>
</dbReference>
<dbReference type="Gene3D" id="3.40.50.1700">
    <property type="entry name" value="Glycoside hydrolase family 3 C-terminal domain"/>
    <property type="match status" value="1"/>
</dbReference>
<dbReference type="Proteomes" id="UP000587760">
    <property type="component" value="Unassembled WGS sequence"/>
</dbReference>
<sequence length="708" mass="77743">MSFVRLAKEQEQEIADLIQQMTMEEKVSQMLHGSPAIDRLGIPRYNWWNEALHGVARAGTATVFPQAIALAATFDPGLAESVASSIADEARAKYDQAVSRGVREQYHGLTFWTPNINIFRDPRWGRGQETYGEDPVLTTRMGQAFVRGLQGGDKRYLKTAACAKHFAVHSGPEALRHSFDARVSLKDLHETYLPAFKALVEEGVESVMGAYNRTLGEACCASSFLMEEILRGDWGFEGHYVSDCWAIKDLHENHGLTRNAEESAALAVQRGCDLNCGNAYEVLCNAVRHGLLDESYLDLSVARLLRTRYKLGILGTDDLSNPNPYKGTDPEVIRSPEHLDLALTAARKSIVLLKNRDELLPLDDSPKRILLIGPAAANLHVLLGNYHGLSPDLISILEGMSGAVSERPAVSMDYHPGIGMYGPNKNTGWTVGMAEKADVVIAVFGIDNAIEGEEGDAVASDCKGDRDTIELPPWQLEYLQALRDRGKPLVLILTGGSPIAVPENIADAILFAWYPGEQGGSAVADIVFGETNPSGKLPVTFPASTGDLPPYEEYSMAGRTYRYMEKRPLFPFGFGLSYSRFAPENMEISGTGIRAGENIKIRLDIANKGSREGEEVCQVYLRHSGEGHKGPDWSLKAFQRLNIAAGASVRAEFVLKPEDFETVGDDGIRRLVPGVCQVLISNCSPRFINDFPETWSTEILEITIEEAK</sequence>
<dbReference type="PANTHER" id="PTHR42721:SF3">
    <property type="entry name" value="BETA-D-XYLOSIDASE 5-RELATED"/>
    <property type="match status" value="1"/>
</dbReference>
<comment type="similarity">
    <text evidence="1">Belongs to the glycosyl hydrolase 3 family.</text>
</comment>
<keyword evidence="6" id="KW-1185">Reference proteome</keyword>
<proteinExistence type="inferred from homology"/>
<gene>
    <name evidence="5" type="ORF">HNR50_001580</name>
</gene>
<dbReference type="GO" id="GO:0009044">
    <property type="term" value="F:xylan 1,4-beta-xylosidase activity"/>
    <property type="evidence" value="ECO:0007669"/>
    <property type="project" value="InterPro"/>
</dbReference>
<dbReference type="InterPro" id="IPR013783">
    <property type="entry name" value="Ig-like_fold"/>
</dbReference>
<feature type="domain" description="Fibronectin type III-like" evidence="4">
    <location>
        <begin position="615"/>
        <end position="684"/>
    </location>
</feature>
<dbReference type="InterPro" id="IPR044993">
    <property type="entry name" value="BXL"/>
</dbReference>
<evidence type="ECO:0000259" key="4">
    <source>
        <dbReference type="SMART" id="SM01217"/>
    </source>
</evidence>
<dbReference type="InterPro" id="IPR036881">
    <property type="entry name" value="Glyco_hydro_3_C_sf"/>
</dbReference>
<dbReference type="AlphaFoldDB" id="A0A841RBZ2"/>
<dbReference type="SMART" id="SM01217">
    <property type="entry name" value="Fn3_like"/>
    <property type="match status" value="1"/>
</dbReference>
<dbReference type="InterPro" id="IPR001764">
    <property type="entry name" value="Glyco_hydro_3_N"/>
</dbReference>
<dbReference type="GO" id="GO:0031222">
    <property type="term" value="P:arabinan catabolic process"/>
    <property type="evidence" value="ECO:0007669"/>
    <property type="project" value="TreeGrafter"/>
</dbReference>
<comment type="caution">
    <text evidence="5">The sequence shown here is derived from an EMBL/GenBank/DDBJ whole genome shotgun (WGS) entry which is preliminary data.</text>
</comment>
<dbReference type="Gene3D" id="3.20.20.300">
    <property type="entry name" value="Glycoside hydrolase, family 3, N-terminal domain"/>
    <property type="match status" value="1"/>
</dbReference>
<accession>A0A841RBZ2</accession>
<dbReference type="InterPro" id="IPR036962">
    <property type="entry name" value="Glyco_hydro_3_N_sf"/>
</dbReference>
<keyword evidence="5" id="KW-0326">Glycosidase</keyword>
<dbReference type="GO" id="GO:0045493">
    <property type="term" value="P:xylan catabolic process"/>
    <property type="evidence" value="ECO:0007669"/>
    <property type="project" value="InterPro"/>
</dbReference>
<dbReference type="EC" id="3.2.1.21" evidence="5"/>
<reference evidence="5 6" key="1">
    <citation type="submission" date="2020-08" db="EMBL/GenBank/DDBJ databases">
        <title>Genomic Encyclopedia of Type Strains, Phase IV (KMG-IV): sequencing the most valuable type-strain genomes for metagenomic binning, comparative biology and taxonomic classification.</title>
        <authorList>
            <person name="Goeker M."/>
        </authorList>
    </citation>
    <scope>NUCLEOTIDE SEQUENCE [LARGE SCALE GENOMIC DNA]</scope>
    <source>
        <strain evidence="5 6">DSM 2461</strain>
    </source>
</reference>
<protein>
    <submittedName>
        <fullName evidence="5">Beta-glucosidase</fullName>
        <ecNumber evidence="5">3.2.1.21</ecNumber>
    </submittedName>
</protein>